<keyword evidence="3" id="KW-1185">Reference proteome</keyword>
<reference evidence="3" key="1">
    <citation type="submission" date="2016-10" db="EMBL/GenBank/DDBJ databases">
        <authorList>
            <person name="Varghese N."/>
            <person name="Submissions S."/>
        </authorList>
    </citation>
    <scope>NUCLEOTIDE SEQUENCE [LARGE SCALE GENOMIC DNA]</scope>
    <source>
        <strain evidence="3">CGMCC 1.10789</strain>
    </source>
</reference>
<dbReference type="OrthoDB" id="7360866at2"/>
<dbReference type="InterPro" id="IPR045942">
    <property type="entry name" value="DUF6362"/>
</dbReference>
<dbReference type="STRING" id="990712.SAMN05216257_10942"/>
<evidence type="ECO:0000313" key="2">
    <source>
        <dbReference type="EMBL" id="SDL04965.1"/>
    </source>
</evidence>
<proteinExistence type="predicted"/>
<sequence>MDKWTPSLVEARLAEAAWVLKRLPEPRRQGYFSTWPEIIHSFGDKVGQEPRPMRVLPSPQAISRMEETLSWTVGLDPVDGRIIWMRAYGERWKTICWTVGLQRSAAHQHWLYGLCVIALRLNRRRFNRNLSKRKVIELARGA</sequence>
<dbReference type="Pfam" id="PF19889">
    <property type="entry name" value="DUF6362"/>
    <property type="match status" value="1"/>
</dbReference>
<accession>A0A1G9GWN3</accession>
<dbReference type="RefSeq" id="WP_092501223.1">
    <property type="nucleotide sequence ID" value="NZ_FNFV01000009.1"/>
</dbReference>
<evidence type="ECO:0000259" key="1">
    <source>
        <dbReference type="Pfam" id="PF19889"/>
    </source>
</evidence>
<gene>
    <name evidence="2" type="ORF">SAMN05216257_10942</name>
</gene>
<name>A0A1G9GWN3_9RHOB</name>
<evidence type="ECO:0000313" key="3">
    <source>
        <dbReference type="Proteomes" id="UP000199328"/>
    </source>
</evidence>
<dbReference type="Proteomes" id="UP000199328">
    <property type="component" value="Unassembled WGS sequence"/>
</dbReference>
<feature type="domain" description="DUF6362" evidence="1">
    <location>
        <begin position="21"/>
        <end position="117"/>
    </location>
</feature>
<dbReference type="EMBL" id="FNFV01000009">
    <property type="protein sequence ID" value="SDL04965.1"/>
    <property type="molecule type" value="Genomic_DNA"/>
</dbReference>
<protein>
    <recommendedName>
        <fullName evidence="1">DUF6362 domain-containing protein</fullName>
    </recommendedName>
</protein>
<organism evidence="2 3">
    <name type="scientific">Meinhardsimonia xiamenensis</name>
    <dbReference type="NCBI Taxonomy" id="990712"/>
    <lineage>
        <taxon>Bacteria</taxon>
        <taxon>Pseudomonadati</taxon>
        <taxon>Pseudomonadota</taxon>
        <taxon>Alphaproteobacteria</taxon>
        <taxon>Rhodobacterales</taxon>
        <taxon>Paracoccaceae</taxon>
        <taxon>Meinhardsimonia</taxon>
    </lineage>
</organism>
<dbReference type="AlphaFoldDB" id="A0A1G9GWN3"/>